<evidence type="ECO:0000313" key="3">
    <source>
        <dbReference type="Proteomes" id="UP000006695"/>
    </source>
</evidence>
<dbReference type="AlphaFoldDB" id="A5GDX9"/>
<dbReference type="OrthoDB" id="5825388at2"/>
<proteinExistence type="predicted"/>
<feature type="transmembrane region" description="Helical" evidence="1">
    <location>
        <begin position="73"/>
        <end position="93"/>
    </location>
</feature>
<feature type="transmembrane region" description="Helical" evidence="1">
    <location>
        <begin position="49"/>
        <end position="67"/>
    </location>
</feature>
<accession>A5GDX9</accession>
<dbReference type="Proteomes" id="UP000006695">
    <property type="component" value="Chromosome"/>
</dbReference>
<dbReference type="Gene3D" id="3.10.310.50">
    <property type="match status" value="1"/>
</dbReference>
<dbReference type="EMBL" id="CP000698">
    <property type="protein sequence ID" value="ABQ26224.1"/>
    <property type="molecule type" value="Genomic_DNA"/>
</dbReference>
<dbReference type="STRING" id="351605.Gura_2034"/>
<sequence>MITKKTKDFFTAEEKERIRQAVAAAEAGTSGEIATMVVAESDSYREAQLLGVMFLSGFLALVVSIIIRHVTIWSYIPLVFLLGLPAFFLFVRFPRLKLAFAGRRRLNEAVRNRAVKAFFEKGLYRTRDETGVLIFISLLERKVWILGDRGINARIRPESWGSLAADLAAGIRGGRACSALCAIIASCGEELGRYFPKGTDIGNELPDEVIL</sequence>
<organism evidence="2 3">
    <name type="scientific">Geotalea uraniireducens (strain Rf4)</name>
    <name type="common">Geobacter uraniireducens</name>
    <dbReference type="NCBI Taxonomy" id="351605"/>
    <lineage>
        <taxon>Bacteria</taxon>
        <taxon>Pseudomonadati</taxon>
        <taxon>Thermodesulfobacteriota</taxon>
        <taxon>Desulfuromonadia</taxon>
        <taxon>Geobacterales</taxon>
        <taxon>Geobacteraceae</taxon>
        <taxon>Geotalea</taxon>
    </lineage>
</organism>
<dbReference type="PANTHER" id="PTHR30373">
    <property type="entry name" value="UPF0603 PROTEIN YGCG"/>
    <property type="match status" value="1"/>
</dbReference>
<keyword evidence="1" id="KW-0472">Membrane</keyword>
<dbReference type="RefSeq" id="WP_011938927.1">
    <property type="nucleotide sequence ID" value="NC_009483.1"/>
</dbReference>
<dbReference type="KEGG" id="gur:Gura_2034"/>
<dbReference type="PANTHER" id="PTHR30373:SF8">
    <property type="entry name" value="BLL7265 PROTEIN"/>
    <property type="match status" value="1"/>
</dbReference>
<gene>
    <name evidence="2" type="ordered locus">Gura_2034</name>
</gene>
<protein>
    <recommendedName>
        <fullName evidence="4">TPM domain-containing protein</fullName>
    </recommendedName>
</protein>
<reference evidence="2 3" key="1">
    <citation type="submission" date="2007-05" db="EMBL/GenBank/DDBJ databases">
        <title>Complete sequence of Geobacter uraniireducens Rf4.</title>
        <authorList>
            <consortium name="US DOE Joint Genome Institute"/>
            <person name="Copeland A."/>
            <person name="Lucas S."/>
            <person name="Lapidus A."/>
            <person name="Barry K."/>
            <person name="Detter J.C."/>
            <person name="Glavina del Rio T."/>
            <person name="Hammon N."/>
            <person name="Israni S."/>
            <person name="Dalin E."/>
            <person name="Tice H."/>
            <person name="Pitluck S."/>
            <person name="Chertkov O."/>
            <person name="Brettin T."/>
            <person name="Bruce D."/>
            <person name="Han C."/>
            <person name="Schmutz J."/>
            <person name="Larimer F."/>
            <person name="Land M."/>
            <person name="Hauser L."/>
            <person name="Kyrpides N."/>
            <person name="Mikhailova N."/>
            <person name="Shelobolina E."/>
            <person name="Aklujkar M."/>
            <person name="Lovley D."/>
            <person name="Richardson P."/>
        </authorList>
    </citation>
    <scope>NUCLEOTIDE SEQUENCE [LARGE SCALE GENOMIC DNA]</scope>
    <source>
        <strain evidence="3">ATCC BAA-1134 / JCM 13001 / Rf4</strain>
    </source>
</reference>
<keyword evidence="1" id="KW-1133">Transmembrane helix</keyword>
<dbReference type="HOGENOM" id="CLU_086382_0_1_7"/>
<evidence type="ECO:0008006" key="4">
    <source>
        <dbReference type="Google" id="ProtNLM"/>
    </source>
</evidence>
<keyword evidence="1" id="KW-0812">Transmembrane</keyword>
<name>A5GDX9_GEOUR</name>
<evidence type="ECO:0000313" key="2">
    <source>
        <dbReference type="EMBL" id="ABQ26224.1"/>
    </source>
</evidence>
<evidence type="ECO:0000256" key="1">
    <source>
        <dbReference type="SAM" id="Phobius"/>
    </source>
</evidence>
<keyword evidence="3" id="KW-1185">Reference proteome</keyword>